<comment type="caution">
    <text evidence="2">The sequence shown here is derived from an EMBL/GenBank/DDBJ whole genome shotgun (WGS) entry which is preliminary data.</text>
</comment>
<dbReference type="Pfam" id="PF16285">
    <property type="entry name" value="DUF4931_N"/>
    <property type="match status" value="1"/>
</dbReference>
<keyword evidence="2" id="KW-0548">Nucleotidyltransferase</keyword>
<dbReference type="SUPFAM" id="SSF54197">
    <property type="entry name" value="HIT-like"/>
    <property type="match status" value="2"/>
</dbReference>
<keyword evidence="2" id="KW-0808">Transferase</keyword>
<evidence type="ECO:0000259" key="1">
    <source>
        <dbReference type="Pfam" id="PF16285"/>
    </source>
</evidence>
<organism evidence="2 3">
    <name type="scientific">Candidatus Gottesmanbacteria bacterium GW2011_GWA2_42_18</name>
    <dbReference type="NCBI Taxonomy" id="1618442"/>
    <lineage>
        <taxon>Bacteria</taxon>
        <taxon>Candidatus Gottesmaniibacteriota</taxon>
    </lineage>
</organism>
<dbReference type="GO" id="GO:0016779">
    <property type="term" value="F:nucleotidyltransferase activity"/>
    <property type="evidence" value="ECO:0007669"/>
    <property type="project" value="UniProtKB-KW"/>
</dbReference>
<sequence>MAKFVPDVKTQRWIVISQTRTSRPDEHGLKKEEEKPSVCVFCSGNEAMTPPEIMRIGEGEKDKPGWKIRVIPNKFPITDTHEVIIHSPDHNKDIAEFDLNQVNQLLTVYRQRFQIHAGSGQVMLFANHGSLAGASLAHPHSQLVLIPRQINLDALVREPIMNVVEDNNFFVTYCPDFSQWPYEVWIAPKKEGTVYGDTADEELKDLSVILQNALKKLKVKYHDQTISKSHTQMPFSYNFYIHHAKNWFLRIIPRLVHRAGFELGTGLSVNVIDPTIAAEELKAISI</sequence>
<dbReference type="PANTHER" id="PTHR42763">
    <property type="entry name" value="ADP-GLUCOSE PHOSPHORYLASE"/>
    <property type="match status" value="1"/>
</dbReference>
<dbReference type="Proteomes" id="UP000034320">
    <property type="component" value="Unassembled WGS sequence"/>
</dbReference>
<dbReference type="InterPro" id="IPR036265">
    <property type="entry name" value="HIT-like_sf"/>
</dbReference>
<protein>
    <submittedName>
        <fullName evidence="2">Galactose-1-phosphate uridylyltransferase</fullName>
    </submittedName>
</protein>
<reference evidence="2 3" key="1">
    <citation type="journal article" date="2015" name="Nature">
        <title>rRNA introns, odd ribosomes, and small enigmatic genomes across a large radiation of phyla.</title>
        <authorList>
            <person name="Brown C.T."/>
            <person name="Hug L.A."/>
            <person name="Thomas B.C."/>
            <person name="Sharon I."/>
            <person name="Castelle C.J."/>
            <person name="Singh A."/>
            <person name="Wilkins M.J."/>
            <person name="Williams K.H."/>
            <person name="Banfield J.F."/>
        </authorList>
    </citation>
    <scope>NUCLEOTIDE SEQUENCE [LARGE SCALE GENOMIC DNA]</scope>
</reference>
<dbReference type="InterPro" id="IPR053177">
    <property type="entry name" value="ADP-glucose_phosphorylase"/>
</dbReference>
<dbReference type="Gene3D" id="3.30.428.10">
    <property type="entry name" value="HIT-like"/>
    <property type="match status" value="3"/>
</dbReference>
<name>A0A0G0ZGH1_9BACT</name>
<evidence type="ECO:0000313" key="3">
    <source>
        <dbReference type="Proteomes" id="UP000034320"/>
    </source>
</evidence>
<dbReference type="AlphaFoldDB" id="A0A0G0ZGH1"/>
<dbReference type="PANTHER" id="PTHR42763:SF2">
    <property type="entry name" value="ADP-GLUCOSE PHOSPHORYLASE"/>
    <property type="match status" value="1"/>
</dbReference>
<dbReference type="InterPro" id="IPR046322">
    <property type="entry name" value="DUF4931"/>
</dbReference>
<evidence type="ECO:0000313" key="2">
    <source>
        <dbReference type="EMBL" id="KKS47865.1"/>
    </source>
</evidence>
<accession>A0A0G0ZGH1</accession>
<gene>
    <name evidence="2" type="ORF">UV09_C0002G0043</name>
</gene>
<dbReference type="PATRIC" id="fig|1618442.3.peg.122"/>
<dbReference type="EMBL" id="LCDD01000002">
    <property type="protein sequence ID" value="KKS47865.1"/>
    <property type="molecule type" value="Genomic_DNA"/>
</dbReference>
<feature type="domain" description="DUF4931" evidence="1">
    <location>
        <begin position="68"/>
        <end position="144"/>
    </location>
</feature>
<proteinExistence type="predicted"/>